<dbReference type="PANTHER" id="PTHR31058:SF2">
    <property type="entry name" value="ZINC FINGER C4H2 DOMAIN-CONTAINING PROTEIN"/>
    <property type="match status" value="1"/>
</dbReference>
<dbReference type="Proteomes" id="UP000076078">
    <property type="component" value="Unassembled WGS sequence"/>
</dbReference>
<dbReference type="Pfam" id="PF10146">
    <property type="entry name" value="zf-C4H2"/>
    <property type="match status" value="1"/>
</dbReference>
<proteinExistence type="predicted"/>
<dbReference type="PANTHER" id="PTHR31058">
    <property type="entry name" value="ZINC FINGER C4H2 DOMAIN-CONTAINING PROTEIN"/>
    <property type="match status" value="1"/>
</dbReference>
<feature type="coiled-coil region" evidence="1">
    <location>
        <begin position="35"/>
        <end position="97"/>
    </location>
</feature>
<dbReference type="InParanoid" id="A0A151ZIR1"/>
<feature type="region of interest" description="Disordered" evidence="2">
    <location>
        <begin position="180"/>
        <end position="206"/>
    </location>
</feature>
<comment type="caution">
    <text evidence="3">The sequence shown here is derived from an EMBL/GenBank/DDBJ whole genome shotgun (WGS) entry which is preliminary data.</text>
</comment>
<feature type="compositionally biased region" description="Low complexity" evidence="2">
    <location>
        <begin position="192"/>
        <end position="206"/>
    </location>
</feature>
<evidence type="ECO:0000313" key="4">
    <source>
        <dbReference type="Proteomes" id="UP000076078"/>
    </source>
</evidence>
<accession>A0A151ZIR1</accession>
<dbReference type="InterPro" id="IPR018482">
    <property type="entry name" value="Znf-C4H2"/>
</dbReference>
<evidence type="ECO:0000256" key="1">
    <source>
        <dbReference type="SAM" id="Coils"/>
    </source>
</evidence>
<keyword evidence="4" id="KW-1185">Reference proteome</keyword>
<dbReference type="EMBL" id="LODT01000025">
    <property type="protein sequence ID" value="KYQ93888.1"/>
    <property type="molecule type" value="Genomic_DNA"/>
</dbReference>
<evidence type="ECO:0000256" key="2">
    <source>
        <dbReference type="SAM" id="MobiDB-lite"/>
    </source>
</evidence>
<evidence type="ECO:0000313" key="3">
    <source>
        <dbReference type="EMBL" id="KYQ93888.1"/>
    </source>
</evidence>
<gene>
    <name evidence="3" type="ORF">DLAC_05292</name>
</gene>
<dbReference type="AlphaFoldDB" id="A0A151ZIR1"/>
<reference evidence="3 4" key="1">
    <citation type="submission" date="2015-12" db="EMBL/GenBank/DDBJ databases">
        <title>Dictyostelia acquired genes for synthesis and detection of signals that induce cell-type specialization by lateral gene transfer from prokaryotes.</title>
        <authorList>
            <person name="Gloeckner G."/>
            <person name="Schaap P."/>
        </authorList>
    </citation>
    <scope>NUCLEOTIDE SEQUENCE [LARGE SCALE GENOMIC DNA]</scope>
    <source>
        <strain evidence="3 4">TK</strain>
    </source>
</reference>
<name>A0A151ZIR1_TIELA</name>
<sequence length="409" mass="46239">MELENDNENNSNLKKLKVDNGENNISSDSVGLLNKLELIASIKEKEKEFNKIRNEIVSKIELMKSEDTVLEQLYKVKSELIEEYKEYEVILSSIQNDMISIEKSIGNSKSEKSNIQSSIDQLRNNKLDVIKDEINAMRNQLSLPLLQSIENENEKQMSEYLNKRLNDEIKKNQIQQNHNNNTQSLQTSNDATSTTPTSTSTSTTTTLGKRGRVVSIVNCDGDYSLSFSSGDPGNGNGCYDSQFWNNQVNYQIYMIDPVNCLPLYTGSALFQTFENGIFYMTFYTDQQCQTPLEGSYNRTLTSADNGSCIKLEGSVYNSFIFMVNKNPYQFFTVANTNIKLSTNSKPNCGGHTVTYTYYSSGFIFPNNVTIFCDPYYQPTTLACQDNGSCQKSPFTQDCSTCEWVNPCIN</sequence>
<dbReference type="OrthoDB" id="20865at2759"/>
<keyword evidence="1" id="KW-0175">Coiled coil</keyword>
<dbReference type="GO" id="GO:0005634">
    <property type="term" value="C:nucleus"/>
    <property type="evidence" value="ECO:0007669"/>
    <property type="project" value="TreeGrafter"/>
</dbReference>
<protein>
    <submittedName>
        <fullName evidence="3">Uncharacterized protein</fullName>
    </submittedName>
</protein>
<organism evidence="3 4">
    <name type="scientific">Tieghemostelium lacteum</name>
    <name type="common">Slime mold</name>
    <name type="synonym">Dictyostelium lacteum</name>
    <dbReference type="NCBI Taxonomy" id="361077"/>
    <lineage>
        <taxon>Eukaryota</taxon>
        <taxon>Amoebozoa</taxon>
        <taxon>Evosea</taxon>
        <taxon>Eumycetozoa</taxon>
        <taxon>Dictyostelia</taxon>
        <taxon>Dictyosteliales</taxon>
        <taxon>Raperosteliaceae</taxon>
        <taxon>Tieghemostelium</taxon>
    </lineage>
</organism>